<dbReference type="SUPFAM" id="SSF46785">
    <property type="entry name" value="Winged helix' DNA-binding domain"/>
    <property type="match status" value="1"/>
</dbReference>
<dbReference type="InterPro" id="IPR014710">
    <property type="entry name" value="RmlC-like_jellyroll"/>
</dbReference>
<evidence type="ECO:0000313" key="6">
    <source>
        <dbReference type="EMBL" id="GAP35240.1"/>
    </source>
</evidence>
<dbReference type="Gene3D" id="2.60.120.10">
    <property type="entry name" value="Jelly Rolls"/>
    <property type="match status" value="1"/>
</dbReference>
<dbReference type="InterPro" id="IPR036388">
    <property type="entry name" value="WH-like_DNA-bd_sf"/>
</dbReference>
<evidence type="ECO:0000256" key="1">
    <source>
        <dbReference type="ARBA" id="ARBA00023015"/>
    </source>
</evidence>
<dbReference type="InterPro" id="IPR018490">
    <property type="entry name" value="cNMP-bd_dom_sf"/>
</dbReference>
<gene>
    <name evidence="6" type="ORF">ISF6_0831</name>
</gene>
<dbReference type="CDD" id="cd00038">
    <property type="entry name" value="CAP_ED"/>
    <property type="match status" value="1"/>
</dbReference>
<dbReference type="InterPro" id="IPR050397">
    <property type="entry name" value="Env_Response_Regulators"/>
</dbReference>
<evidence type="ECO:0000313" key="7">
    <source>
        <dbReference type="Proteomes" id="UP000037660"/>
    </source>
</evidence>
<dbReference type="PANTHER" id="PTHR24567:SF68">
    <property type="entry name" value="DNA-BINDING TRANSCRIPTIONAL DUAL REGULATOR CRP"/>
    <property type="match status" value="1"/>
</dbReference>
<evidence type="ECO:0000259" key="4">
    <source>
        <dbReference type="PROSITE" id="PS50042"/>
    </source>
</evidence>
<keyword evidence="7" id="KW-1185">Reference proteome</keyword>
<dbReference type="Gene3D" id="1.10.10.10">
    <property type="entry name" value="Winged helix-like DNA-binding domain superfamily/Winged helix DNA-binding domain"/>
    <property type="match status" value="1"/>
</dbReference>
<dbReference type="RefSeq" id="WP_082368078.1">
    <property type="nucleotide sequence ID" value="NZ_BBYR01000017.1"/>
</dbReference>
<keyword evidence="3" id="KW-0804">Transcription</keyword>
<keyword evidence="1" id="KW-0805">Transcription regulation</keyword>
<keyword evidence="2" id="KW-0238">DNA-binding</keyword>
<proteinExistence type="predicted"/>
<evidence type="ECO:0000256" key="2">
    <source>
        <dbReference type="ARBA" id="ARBA00023125"/>
    </source>
</evidence>
<reference evidence="7" key="1">
    <citation type="submission" date="2015-07" db="EMBL/GenBank/DDBJ databases">
        <title>Discovery of a poly(ethylene terephthalate assimilation.</title>
        <authorList>
            <person name="Yoshida S."/>
            <person name="Hiraga K."/>
            <person name="Takehana T."/>
            <person name="Taniguchi I."/>
            <person name="Yamaji H."/>
            <person name="Maeda Y."/>
            <person name="Toyohara K."/>
            <person name="Miyamoto K."/>
            <person name="Kimura Y."/>
            <person name="Oda K."/>
        </authorList>
    </citation>
    <scope>NUCLEOTIDE SEQUENCE [LARGE SCALE GENOMIC DNA]</scope>
    <source>
        <strain evidence="7">NBRC 110686 / TISTR 2288 / 201-F6</strain>
    </source>
</reference>
<dbReference type="GO" id="GO:0003700">
    <property type="term" value="F:DNA-binding transcription factor activity"/>
    <property type="evidence" value="ECO:0007669"/>
    <property type="project" value="TreeGrafter"/>
</dbReference>
<sequence>MTEDLTQATRLAEADTAPLLTVAFQGCLGCPLRPLPLFQSVDDEEQALIARLKQGEVLRAAGSVLLAEGEADGPLLTLLSGWAFRFKTLPDGRRQILNFLLPGDFIGLQKKLTDAATHGVEALTAVRLCTFRRDAVWTLHRERPSLGYDVTWLAAHEEALVDDNLLSVGRHSALERIASLLLQLHARARAHHPPSPCVGAGDADTGVPFPLTQQHLADALGLSLAHTNKTLRRLVRAGLCEWTPGVRLHLPDPAALAAHAGLEAPGLPPSRPLI</sequence>
<feature type="domain" description="HTH crp-type" evidence="5">
    <location>
        <begin position="171"/>
        <end position="254"/>
    </location>
</feature>
<dbReference type="InterPro" id="IPR012318">
    <property type="entry name" value="HTH_CRP"/>
</dbReference>
<organism evidence="6 7">
    <name type="scientific">Piscinibacter sakaiensis</name>
    <name type="common">Ideonella sakaiensis</name>
    <dbReference type="NCBI Taxonomy" id="1547922"/>
    <lineage>
        <taxon>Bacteria</taxon>
        <taxon>Pseudomonadati</taxon>
        <taxon>Pseudomonadota</taxon>
        <taxon>Betaproteobacteria</taxon>
        <taxon>Burkholderiales</taxon>
        <taxon>Sphaerotilaceae</taxon>
        <taxon>Piscinibacter</taxon>
    </lineage>
</organism>
<reference evidence="6 7" key="2">
    <citation type="journal article" date="2016" name="Science">
        <title>A bacterium that degrades and assimilates poly(ethylene terephthalate).</title>
        <authorList>
            <person name="Yoshida S."/>
            <person name="Hiraga K."/>
            <person name="Takehana T."/>
            <person name="Taniguchi I."/>
            <person name="Yamaji H."/>
            <person name="Maeda Y."/>
            <person name="Toyohara K."/>
            <person name="Miyamoto K."/>
            <person name="Kimura Y."/>
            <person name="Oda K."/>
        </authorList>
    </citation>
    <scope>NUCLEOTIDE SEQUENCE [LARGE SCALE GENOMIC DNA]</scope>
    <source>
        <strain evidence="7">NBRC 110686 / TISTR 2288 / 201-F6</strain>
    </source>
</reference>
<feature type="domain" description="Cyclic nucleotide-binding" evidence="4">
    <location>
        <begin position="37"/>
        <end position="107"/>
    </location>
</feature>
<protein>
    <submittedName>
        <fullName evidence="6">cAMP-binding protein</fullName>
    </submittedName>
</protein>
<dbReference type="AlphaFoldDB" id="A0A0K8NZ90"/>
<name>A0A0K8NZ90_PISS1</name>
<dbReference type="STRING" id="1547922.ISF6_0831"/>
<dbReference type="InterPro" id="IPR000595">
    <property type="entry name" value="cNMP-bd_dom"/>
</dbReference>
<accession>A0A0K8NZ90</accession>
<dbReference type="OrthoDB" id="7643467at2"/>
<dbReference type="GO" id="GO:0005829">
    <property type="term" value="C:cytosol"/>
    <property type="evidence" value="ECO:0007669"/>
    <property type="project" value="TreeGrafter"/>
</dbReference>
<dbReference type="Proteomes" id="UP000037660">
    <property type="component" value="Unassembled WGS sequence"/>
</dbReference>
<dbReference type="Pfam" id="PF00027">
    <property type="entry name" value="cNMP_binding"/>
    <property type="match status" value="1"/>
</dbReference>
<dbReference type="GO" id="GO:0003677">
    <property type="term" value="F:DNA binding"/>
    <property type="evidence" value="ECO:0007669"/>
    <property type="project" value="UniProtKB-KW"/>
</dbReference>
<dbReference type="EMBL" id="BBYR01000017">
    <property type="protein sequence ID" value="GAP35240.1"/>
    <property type="molecule type" value="Genomic_DNA"/>
</dbReference>
<dbReference type="PROSITE" id="PS51063">
    <property type="entry name" value="HTH_CRP_2"/>
    <property type="match status" value="1"/>
</dbReference>
<dbReference type="InterPro" id="IPR036390">
    <property type="entry name" value="WH_DNA-bd_sf"/>
</dbReference>
<dbReference type="SMART" id="SM00100">
    <property type="entry name" value="cNMP"/>
    <property type="match status" value="1"/>
</dbReference>
<dbReference type="PROSITE" id="PS50042">
    <property type="entry name" value="CNMP_BINDING_3"/>
    <property type="match status" value="1"/>
</dbReference>
<dbReference type="SUPFAM" id="SSF51206">
    <property type="entry name" value="cAMP-binding domain-like"/>
    <property type="match status" value="1"/>
</dbReference>
<evidence type="ECO:0000256" key="3">
    <source>
        <dbReference type="ARBA" id="ARBA00023163"/>
    </source>
</evidence>
<comment type="caution">
    <text evidence="6">The sequence shown here is derived from an EMBL/GenBank/DDBJ whole genome shotgun (WGS) entry which is preliminary data.</text>
</comment>
<evidence type="ECO:0000259" key="5">
    <source>
        <dbReference type="PROSITE" id="PS51063"/>
    </source>
</evidence>
<dbReference type="PANTHER" id="PTHR24567">
    <property type="entry name" value="CRP FAMILY TRANSCRIPTIONAL REGULATORY PROTEIN"/>
    <property type="match status" value="1"/>
</dbReference>
<dbReference type="Pfam" id="PF13545">
    <property type="entry name" value="HTH_Crp_2"/>
    <property type="match status" value="1"/>
</dbReference>